<keyword evidence="5 9" id="KW-0812">Transmembrane</keyword>
<proteinExistence type="inferred from homology"/>
<comment type="function">
    <text evidence="9">Catalyzes the phospholipid dependent N-acylation of the N-terminal cysteine of apolipoprotein, the last step in lipoprotein maturation.</text>
</comment>
<dbReference type="UniPathway" id="UPA00666"/>
<comment type="catalytic activity">
    <reaction evidence="9">
        <text>N-terminal S-1,2-diacyl-sn-glyceryl-L-cysteinyl-[lipoprotein] + a glycerophospholipid = N-acyl-S-1,2-diacyl-sn-glyceryl-L-cysteinyl-[lipoprotein] + a 2-acyl-sn-glycero-3-phospholipid + H(+)</text>
        <dbReference type="Rhea" id="RHEA:48228"/>
        <dbReference type="Rhea" id="RHEA-COMP:14681"/>
        <dbReference type="Rhea" id="RHEA-COMP:14684"/>
        <dbReference type="ChEBI" id="CHEBI:15378"/>
        <dbReference type="ChEBI" id="CHEBI:136912"/>
        <dbReference type="ChEBI" id="CHEBI:140656"/>
        <dbReference type="ChEBI" id="CHEBI:140657"/>
        <dbReference type="ChEBI" id="CHEBI:140660"/>
        <dbReference type="EC" id="2.3.1.269"/>
    </reaction>
</comment>
<comment type="subcellular location">
    <subcellularLocation>
        <location evidence="1 9">Cell membrane</location>
        <topology evidence="1 9">Multi-pass membrane protein</topology>
    </subcellularLocation>
</comment>
<keyword evidence="7 9" id="KW-0472">Membrane</keyword>
<comment type="similarity">
    <text evidence="2 9">Belongs to the CN hydrolase family. Apolipoprotein N-acyltransferase subfamily.</text>
</comment>
<feature type="domain" description="CN hydrolase" evidence="10">
    <location>
        <begin position="224"/>
        <end position="495"/>
    </location>
</feature>
<dbReference type="PANTHER" id="PTHR38686">
    <property type="entry name" value="APOLIPOPROTEIN N-ACYLTRANSFERASE"/>
    <property type="match status" value="1"/>
</dbReference>
<feature type="transmembrane region" description="Helical" evidence="9">
    <location>
        <begin position="162"/>
        <end position="179"/>
    </location>
</feature>
<accession>A0A516GV58</accession>
<dbReference type="GO" id="GO:0005886">
    <property type="term" value="C:plasma membrane"/>
    <property type="evidence" value="ECO:0007669"/>
    <property type="project" value="UniProtKB-SubCell"/>
</dbReference>
<dbReference type="OrthoDB" id="9804277at2"/>
<dbReference type="KEGG" id="fop:FNB79_15895"/>
<dbReference type="CDD" id="cd07571">
    <property type="entry name" value="ALP_N-acyl_transferase"/>
    <property type="match status" value="1"/>
</dbReference>
<keyword evidence="11" id="KW-0449">Lipoprotein</keyword>
<organism evidence="11 12">
    <name type="scientific">Formosa sediminum</name>
    <dbReference type="NCBI Taxonomy" id="2594004"/>
    <lineage>
        <taxon>Bacteria</taxon>
        <taxon>Pseudomonadati</taxon>
        <taxon>Bacteroidota</taxon>
        <taxon>Flavobacteriia</taxon>
        <taxon>Flavobacteriales</taxon>
        <taxon>Flavobacteriaceae</taxon>
        <taxon>Formosa</taxon>
    </lineage>
</organism>
<evidence type="ECO:0000256" key="4">
    <source>
        <dbReference type="ARBA" id="ARBA00022679"/>
    </source>
</evidence>
<dbReference type="SUPFAM" id="SSF56317">
    <property type="entry name" value="Carbon-nitrogen hydrolase"/>
    <property type="match status" value="1"/>
</dbReference>
<feature type="transmembrane region" description="Helical" evidence="9">
    <location>
        <begin position="27"/>
        <end position="44"/>
    </location>
</feature>
<evidence type="ECO:0000256" key="6">
    <source>
        <dbReference type="ARBA" id="ARBA00022989"/>
    </source>
</evidence>
<feature type="transmembrane region" description="Helical" evidence="9">
    <location>
        <begin position="51"/>
        <end position="68"/>
    </location>
</feature>
<dbReference type="GO" id="GO:0016410">
    <property type="term" value="F:N-acyltransferase activity"/>
    <property type="evidence" value="ECO:0007669"/>
    <property type="project" value="UniProtKB-UniRule"/>
</dbReference>
<evidence type="ECO:0000256" key="8">
    <source>
        <dbReference type="ARBA" id="ARBA00023315"/>
    </source>
</evidence>
<evidence type="ECO:0000256" key="2">
    <source>
        <dbReference type="ARBA" id="ARBA00010065"/>
    </source>
</evidence>
<dbReference type="AlphaFoldDB" id="A0A516GV58"/>
<reference evidence="11 12" key="1">
    <citation type="submission" date="2019-07" db="EMBL/GenBank/DDBJ databases">
        <title>Genome sequencing for Formosa sp. PS13.</title>
        <authorList>
            <person name="Park S.-J."/>
        </authorList>
    </citation>
    <scope>NUCLEOTIDE SEQUENCE [LARGE SCALE GENOMIC DNA]</scope>
    <source>
        <strain evidence="11 12">PS13</strain>
    </source>
</reference>
<dbReference type="InterPro" id="IPR004563">
    <property type="entry name" value="Apolipo_AcylTrfase"/>
</dbReference>
<feature type="transmembrane region" description="Helical" evidence="9">
    <location>
        <begin position="508"/>
        <end position="526"/>
    </location>
</feature>
<dbReference type="RefSeq" id="WP_143382292.1">
    <property type="nucleotide sequence ID" value="NZ_CP041637.1"/>
</dbReference>
<name>A0A516GV58_9FLAO</name>
<dbReference type="InterPro" id="IPR003010">
    <property type="entry name" value="C-N_Hydrolase"/>
</dbReference>
<dbReference type="InterPro" id="IPR036526">
    <property type="entry name" value="C-N_Hydrolase_sf"/>
</dbReference>
<evidence type="ECO:0000259" key="10">
    <source>
        <dbReference type="PROSITE" id="PS50263"/>
    </source>
</evidence>
<feature type="transmembrane region" description="Helical" evidence="9">
    <location>
        <begin position="191"/>
        <end position="210"/>
    </location>
</feature>
<dbReference type="Proteomes" id="UP000319209">
    <property type="component" value="Chromosome"/>
</dbReference>
<sequence>MKHFLLALATGLLLALGWPTNGFPVLLFVAFIPLLYVVHDIKVHDTLKYKGWRVFGLSYLAFFIWNYITTNWLQYADIFGACFAILVNSLLMAFLILIYQAVSKRTTINKSLCFLITLWICFEKLHLNWEFSWPWLNLGNAFSEYPKWIQWYEYTGAFGGTLWVWLVNVILFKALLLFFKFSDKNILKRAALQTTALICIPIAISIFRYYTYTPETHTIEAVVLQPNIDPYSEKYNATNKQVGNLLQHLAKESISEKTNLLVTPETVLAENYGVDLPSFNSSPEFFQAKAFVYNYPNLNYLLGLQFYEKHTNKANILPTSNQYNDHLWVDYFNSAALINSDKTALIYHKSKLVVGVENFPYQSVLKPLIGDAMLDLGGTVAMKTTQKERSAFTLKNTNYKVAPVICYESVYGEFVTGYVRNGANVLAIMTNDAWWGNTQGHKQHLSYARIRAIETRRSIARSANTGISAFINPKGEFIKTLAYNTQGSLKASIPVNTNITFYVKAGDYIARISMFLALGLFLITFFRKKRY</sequence>
<dbReference type="NCBIfam" id="TIGR00546">
    <property type="entry name" value="lnt"/>
    <property type="match status" value="1"/>
</dbReference>
<dbReference type="PROSITE" id="PS50263">
    <property type="entry name" value="CN_HYDROLASE"/>
    <property type="match status" value="1"/>
</dbReference>
<dbReference type="PANTHER" id="PTHR38686:SF1">
    <property type="entry name" value="APOLIPOPROTEIN N-ACYLTRANSFERASE"/>
    <property type="match status" value="1"/>
</dbReference>
<feature type="transmembrane region" description="Helical" evidence="9">
    <location>
        <begin position="74"/>
        <end position="99"/>
    </location>
</feature>
<keyword evidence="8 9" id="KW-0012">Acyltransferase</keyword>
<keyword evidence="3 9" id="KW-1003">Cell membrane</keyword>
<protein>
    <recommendedName>
        <fullName evidence="9">Apolipoprotein N-acyltransferase</fullName>
        <shortName evidence="9">ALP N-acyltransferase</shortName>
        <ecNumber evidence="9">2.3.1.269</ecNumber>
    </recommendedName>
</protein>
<evidence type="ECO:0000256" key="5">
    <source>
        <dbReference type="ARBA" id="ARBA00022692"/>
    </source>
</evidence>
<dbReference type="EC" id="2.3.1.269" evidence="9"/>
<evidence type="ECO:0000256" key="1">
    <source>
        <dbReference type="ARBA" id="ARBA00004651"/>
    </source>
</evidence>
<gene>
    <name evidence="9 11" type="primary">lnt</name>
    <name evidence="11" type="ORF">FNB79_15895</name>
</gene>
<dbReference type="InterPro" id="IPR045378">
    <property type="entry name" value="LNT_N"/>
</dbReference>
<dbReference type="GO" id="GO:0042158">
    <property type="term" value="P:lipoprotein biosynthetic process"/>
    <property type="evidence" value="ECO:0007669"/>
    <property type="project" value="UniProtKB-UniRule"/>
</dbReference>
<dbReference type="Gene3D" id="3.60.110.10">
    <property type="entry name" value="Carbon-nitrogen hydrolase"/>
    <property type="match status" value="1"/>
</dbReference>
<evidence type="ECO:0000313" key="11">
    <source>
        <dbReference type="EMBL" id="QDO95386.1"/>
    </source>
</evidence>
<evidence type="ECO:0000256" key="7">
    <source>
        <dbReference type="ARBA" id="ARBA00023136"/>
    </source>
</evidence>
<dbReference type="Pfam" id="PF00795">
    <property type="entry name" value="CN_hydrolase"/>
    <property type="match status" value="1"/>
</dbReference>
<dbReference type="Pfam" id="PF20154">
    <property type="entry name" value="LNT_N"/>
    <property type="match status" value="1"/>
</dbReference>
<feature type="transmembrane region" description="Helical" evidence="9">
    <location>
        <begin position="111"/>
        <end position="129"/>
    </location>
</feature>
<comment type="pathway">
    <text evidence="9">Protein modification; lipoprotein biosynthesis (N-acyl transfer).</text>
</comment>
<keyword evidence="12" id="KW-1185">Reference proteome</keyword>
<evidence type="ECO:0000313" key="12">
    <source>
        <dbReference type="Proteomes" id="UP000319209"/>
    </source>
</evidence>
<dbReference type="HAMAP" id="MF_01148">
    <property type="entry name" value="Lnt"/>
    <property type="match status" value="1"/>
</dbReference>
<evidence type="ECO:0000256" key="3">
    <source>
        <dbReference type="ARBA" id="ARBA00022475"/>
    </source>
</evidence>
<keyword evidence="6 9" id="KW-1133">Transmembrane helix</keyword>
<keyword evidence="4 9" id="KW-0808">Transferase</keyword>
<evidence type="ECO:0000256" key="9">
    <source>
        <dbReference type="HAMAP-Rule" id="MF_01148"/>
    </source>
</evidence>
<dbReference type="EMBL" id="CP041637">
    <property type="protein sequence ID" value="QDO95386.1"/>
    <property type="molecule type" value="Genomic_DNA"/>
</dbReference>